<protein>
    <submittedName>
        <fullName evidence="1">Uncharacterized protein</fullName>
    </submittedName>
</protein>
<accession>A0A1V4J9D0</accession>
<evidence type="ECO:0000313" key="2">
    <source>
        <dbReference type="Proteomes" id="UP000190648"/>
    </source>
</evidence>
<organism evidence="1 2">
    <name type="scientific">Patagioenas fasciata monilis</name>
    <dbReference type="NCBI Taxonomy" id="372326"/>
    <lineage>
        <taxon>Eukaryota</taxon>
        <taxon>Metazoa</taxon>
        <taxon>Chordata</taxon>
        <taxon>Craniata</taxon>
        <taxon>Vertebrata</taxon>
        <taxon>Euteleostomi</taxon>
        <taxon>Archelosauria</taxon>
        <taxon>Archosauria</taxon>
        <taxon>Dinosauria</taxon>
        <taxon>Saurischia</taxon>
        <taxon>Theropoda</taxon>
        <taxon>Coelurosauria</taxon>
        <taxon>Aves</taxon>
        <taxon>Neognathae</taxon>
        <taxon>Neoaves</taxon>
        <taxon>Columbimorphae</taxon>
        <taxon>Columbiformes</taxon>
        <taxon>Columbidae</taxon>
        <taxon>Patagioenas</taxon>
    </lineage>
</organism>
<proteinExistence type="predicted"/>
<evidence type="ECO:0000313" key="1">
    <source>
        <dbReference type="EMBL" id="OPJ68650.1"/>
    </source>
</evidence>
<sequence>MAAPAILQPSLSRENSTKLRLPRNYLAQNSDLGTKRAISFLGEKSIDSSAAYHTQVSVSPDAVYEQNGLAKAKRSQTTHPFLAGSWAGL</sequence>
<dbReference type="Proteomes" id="UP000190648">
    <property type="component" value="Unassembled WGS sequence"/>
</dbReference>
<name>A0A1V4J9D0_PATFA</name>
<comment type="caution">
    <text evidence="1">The sequence shown here is derived from an EMBL/GenBank/DDBJ whole genome shotgun (WGS) entry which is preliminary data.</text>
</comment>
<reference evidence="1 2" key="1">
    <citation type="submission" date="2016-02" db="EMBL/GenBank/DDBJ databases">
        <title>Band-tailed pigeon sequencing and assembly.</title>
        <authorList>
            <person name="Soares A.E."/>
            <person name="Novak B.J."/>
            <person name="Rice E.S."/>
            <person name="O'Connell B."/>
            <person name="Chang D."/>
            <person name="Weber S."/>
            <person name="Shapiro B."/>
        </authorList>
    </citation>
    <scope>NUCLEOTIDE SEQUENCE [LARGE SCALE GENOMIC DNA]</scope>
    <source>
        <strain evidence="1">BTP2013</strain>
        <tissue evidence="1">Blood</tissue>
    </source>
</reference>
<dbReference type="EMBL" id="LSYS01008465">
    <property type="protein sequence ID" value="OPJ68650.1"/>
    <property type="molecule type" value="Genomic_DNA"/>
</dbReference>
<gene>
    <name evidence="1" type="ORF">AV530_017603</name>
</gene>
<keyword evidence="2" id="KW-1185">Reference proteome</keyword>
<dbReference type="AlphaFoldDB" id="A0A1V4J9D0"/>